<dbReference type="Pfam" id="PF00389">
    <property type="entry name" value="2-Hacid_dh"/>
    <property type="match status" value="1"/>
</dbReference>
<name>A0A212KH82_9FIRM</name>
<dbReference type="InterPro" id="IPR029753">
    <property type="entry name" value="D-isomer_DH_CS"/>
</dbReference>
<dbReference type="InterPro" id="IPR036291">
    <property type="entry name" value="NAD(P)-bd_dom_sf"/>
</dbReference>
<dbReference type="PROSITE" id="PS00671">
    <property type="entry name" value="D_2_HYDROXYACID_DH_3"/>
    <property type="match status" value="1"/>
</dbReference>
<dbReference type="PANTHER" id="PTHR42938">
    <property type="entry name" value="FORMATE DEHYDROGENASE 1"/>
    <property type="match status" value="1"/>
</dbReference>
<accession>A0A212KH82</accession>
<dbReference type="PANTHER" id="PTHR42938:SF9">
    <property type="entry name" value="FORMATE DEHYDROGENASE 1"/>
    <property type="match status" value="1"/>
</dbReference>
<evidence type="ECO:0000259" key="5">
    <source>
        <dbReference type="Pfam" id="PF00389"/>
    </source>
</evidence>
<dbReference type="AlphaFoldDB" id="A0A212KH82"/>
<reference evidence="7" key="1">
    <citation type="submission" date="2016-04" db="EMBL/GenBank/DDBJ databases">
        <authorList>
            <person name="Evans L.H."/>
            <person name="Alamgir A."/>
            <person name="Owens N."/>
            <person name="Weber N.D."/>
            <person name="Virtaneva K."/>
            <person name="Barbian K."/>
            <person name="Babar A."/>
            <person name="Rosenke K."/>
        </authorList>
    </citation>
    <scope>NUCLEOTIDE SEQUENCE</scope>
    <source>
        <strain evidence="7">86</strain>
    </source>
</reference>
<dbReference type="InterPro" id="IPR006139">
    <property type="entry name" value="D-isomer_2_OHA_DH_cat_dom"/>
</dbReference>
<evidence type="ECO:0000256" key="1">
    <source>
        <dbReference type="ARBA" id="ARBA00005854"/>
    </source>
</evidence>
<keyword evidence="2 4" id="KW-0560">Oxidoreductase</keyword>
<dbReference type="CDD" id="cd12173">
    <property type="entry name" value="PGDH_4"/>
    <property type="match status" value="1"/>
</dbReference>
<dbReference type="SUPFAM" id="SSF52283">
    <property type="entry name" value="Formate/glycerate dehydrogenase catalytic domain-like"/>
    <property type="match status" value="1"/>
</dbReference>
<dbReference type="Gene3D" id="3.40.50.720">
    <property type="entry name" value="NAD(P)-binding Rossmann-like Domain"/>
    <property type="match status" value="2"/>
</dbReference>
<organism evidence="7">
    <name type="scientific">uncultured Eubacteriales bacterium</name>
    <dbReference type="NCBI Taxonomy" id="172733"/>
    <lineage>
        <taxon>Bacteria</taxon>
        <taxon>Bacillati</taxon>
        <taxon>Bacillota</taxon>
        <taxon>Clostridia</taxon>
        <taxon>Eubacteriales</taxon>
        <taxon>environmental samples</taxon>
    </lineage>
</organism>
<evidence type="ECO:0000313" key="7">
    <source>
        <dbReference type="EMBL" id="SBW10991.1"/>
    </source>
</evidence>
<feature type="domain" description="D-isomer specific 2-hydroxyacid dehydrogenase catalytic" evidence="5">
    <location>
        <begin position="5"/>
        <end position="314"/>
    </location>
</feature>
<feature type="domain" description="D-isomer specific 2-hydroxyacid dehydrogenase NAD-binding" evidence="6">
    <location>
        <begin position="105"/>
        <end position="282"/>
    </location>
</feature>
<keyword evidence="3" id="KW-0520">NAD</keyword>
<comment type="similarity">
    <text evidence="1 4">Belongs to the D-isomer specific 2-hydroxyacid dehydrogenase family.</text>
</comment>
<dbReference type="FunFam" id="3.40.50.720:FF:000203">
    <property type="entry name" value="D-3-phosphoglycerate dehydrogenase (SerA)"/>
    <property type="match status" value="1"/>
</dbReference>
<evidence type="ECO:0000259" key="6">
    <source>
        <dbReference type="Pfam" id="PF02826"/>
    </source>
</evidence>
<dbReference type="EMBL" id="FLUN01000001">
    <property type="protein sequence ID" value="SBW10991.1"/>
    <property type="molecule type" value="Genomic_DNA"/>
</dbReference>
<dbReference type="SUPFAM" id="SSF51735">
    <property type="entry name" value="NAD(P)-binding Rossmann-fold domains"/>
    <property type="match status" value="1"/>
</dbReference>
<evidence type="ECO:0000256" key="3">
    <source>
        <dbReference type="ARBA" id="ARBA00023027"/>
    </source>
</evidence>
<evidence type="ECO:0000256" key="4">
    <source>
        <dbReference type="RuleBase" id="RU003719"/>
    </source>
</evidence>
<protein>
    <submittedName>
        <fullName evidence="7">D-isomer specific 2-hydroxyacid dehydrogenase NAD-binding protein</fullName>
    </submittedName>
</protein>
<evidence type="ECO:0000256" key="2">
    <source>
        <dbReference type="ARBA" id="ARBA00023002"/>
    </source>
</evidence>
<sequence length="326" mass="35369">MMNKIVISHPLYKDGMALLEGKAELIIPNNGNSDEIMAQLQDADAFILRIGKIDRKAIEACENLKVITRPGVGYDNVDVDAATERGIPVVLCPSANARAVAEHTISMMFALSKNTVESVVETKKGNFNIRNKYAAVDILDKTMVVLGFGNIGKTVAQMSAALGMKVGVYDPFVKREDAEALGYSYFEDMLDAIAAGDYVSLHMPSMPSTRKMFSERQFAAMKPTAYLLNAARGDIVDEDAMVRCLEAGEIAGAGLDVLVEEPMPAGHPLMGLDNVVLTPHMAAQTQETVSKLATMAAEGTLAVLRGEKWPHVANAECYHHPRWQGK</sequence>
<dbReference type="GO" id="GO:0016616">
    <property type="term" value="F:oxidoreductase activity, acting on the CH-OH group of donors, NAD or NADP as acceptor"/>
    <property type="evidence" value="ECO:0007669"/>
    <property type="project" value="InterPro"/>
</dbReference>
<dbReference type="Pfam" id="PF02826">
    <property type="entry name" value="2-Hacid_dh_C"/>
    <property type="match status" value="1"/>
</dbReference>
<dbReference type="GO" id="GO:0051287">
    <property type="term" value="F:NAD binding"/>
    <property type="evidence" value="ECO:0007669"/>
    <property type="project" value="InterPro"/>
</dbReference>
<dbReference type="InterPro" id="IPR006140">
    <property type="entry name" value="D-isomer_DH_NAD-bd"/>
</dbReference>
<proteinExistence type="inferred from homology"/>
<gene>
    <name evidence="7" type="ORF">KL86CLO1_13123</name>
</gene>